<reference evidence="1 2" key="1">
    <citation type="journal article" date="2013" name="Proc. Natl. Acad. Sci. U.S.A.">
        <title>Genome of an arbuscular mycorrhizal fungus provides insight into the oldest plant symbiosis.</title>
        <authorList>
            <person name="Tisserant E."/>
            <person name="Malbreil M."/>
            <person name="Kuo A."/>
            <person name="Kohler A."/>
            <person name="Symeonidi A."/>
            <person name="Balestrini R."/>
            <person name="Charron P."/>
            <person name="Duensing N."/>
            <person name="Frei Dit Frey N."/>
            <person name="Gianinazzi-Pearson V."/>
            <person name="Gilbert L.B."/>
            <person name="Handa Y."/>
            <person name="Herr J.R."/>
            <person name="Hijri M."/>
            <person name="Koul R."/>
            <person name="Kawaguchi M."/>
            <person name="Krajinski F."/>
            <person name="Lammers P.J."/>
            <person name="Masclaux F.G."/>
            <person name="Murat C."/>
            <person name="Morin E."/>
            <person name="Ndikumana S."/>
            <person name="Pagni M."/>
            <person name="Petitpierre D."/>
            <person name="Requena N."/>
            <person name="Rosikiewicz P."/>
            <person name="Riley R."/>
            <person name="Saito K."/>
            <person name="San Clemente H."/>
            <person name="Shapiro H."/>
            <person name="van Tuinen D."/>
            <person name="Becard G."/>
            <person name="Bonfante P."/>
            <person name="Paszkowski U."/>
            <person name="Shachar-Hill Y.Y."/>
            <person name="Tuskan G.A."/>
            <person name="Young P.W."/>
            <person name="Sanders I.R."/>
            <person name="Henrissat B."/>
            <person name="Rensing S.A."/>
            <person name="Grigoriev I.V."/>
            <person name="Corradi N."/>
            <person name="Roux C."/>
            <person name="Martin F."/>
        </authorList>
    </citation>
    <scope>NUCLEOTIDE SEQUENCE [LARGE SCALE GENOMIC DNA]</scope>
    <source>
        <strain evidence="1 2">DAOM 197198</strain>
    </source>
</reference>
<comment type="caution">
    <text evidence="1">The sequence shown here is derived from an EMBL/GenBank/DDBJ whole genome shotgun (WGS) entry which is preliminary data.</text>
</comment>
<reference evidence="1 2" key="2">
    <citation type="journal article" date="2018" name="New Phytol.">
        <title>High intraspecific genome diversity in the model arbuscular mycorrhizal symbiont Rhizophagus irregularis.</title>
        <authorList>
            <person name="Chen E.C.H."/>
            <person name="Morin E."/>
            <person name="Beaudet D."/>
            <person name="Noel J."/>
            <person name="Yildirir G."/>
            <person name="Ndikumana S."/>
            <person name="Charron P."/>
            <person name="St-Onge C."/>
            <person name="Giorgi J."/>
            <person name="Kruger M."/>
            <person name="Marton T."/>
            <person name="Ropars J."/>
            <person name="Grigoriev I.V."/>
            <person name="Hainaut M."/>
            <person name="Henrissat B."/>
            <person name="Roux C."/>
            <person name="Martin F."/>
            <person name="Corradi N."/>
        </authorList>
    </citation>
    <scope>NUCLEOTIDE SEQUENCE [LARGE SCALE GENOMIC DNA]</scope>
    <source>
        <strain evidence="1 2">DAOM 197198</strain>
    </source>
</reference>
<gene>
    <name evidence="1" type="ORF">GLOIN_2v1881422</name>
</gene>
<accession>A0A2P4PG57</accession>
<dbReference type="EMBL" id="AUPC02000243">
    <property type="protein sequence ID" value="POG64337.1"/>
    <property type="molecule type" value="Genomic_DNA"/>
</dbReference>
<proteinExistence type="predicted"/>
<protein>
    <submittedName>
        <fullName evidence="1">Uncharacterized protein</fullName>
    </submittedName>
</protein>
<keyword evidence="2" id="KW-1185">Reference proteome</keyword>
<dbReference type="AlphaFoldDB" id="A0A2P4PG57"/>
<sequence length="96" mass="11158">MQDDVIPIIQKWSNIPENTPKVIKSKNILFLASLLDSFIIHFKELIWIPRCNATIAWEKTKNIGRKEKLNESENMDHLQEDQIAVLDDISIELDSI</sequence>
<evidence type="ECO:0000313" key="1">
    <source>
        <dbReference type="EMBL" id="POG64337.1"/>
    </source>
</evidence>
<dbReference type="Proteomes" id="UP000018888">
    <property type="component" value="Unassembled WGS sequence"/>
</dbReference>
<organism evidence="1 2">
    <name type="scientific">Rhizophagus irregularis (strain DAOM 181602 / DAOM 197198 / MUCL 43194)</name>
    <name type="common">Arbuscular mycorrhizal fungus</name>
    <name type="synonym">Glomus intraradices</name>
    <dbReference type="NCBI Taxonomy" id="747089"/>
    <lineage>
        <taxon>Eukaryota</taxon>
        <taxon>Fungi</taxon>
        <taxon>Fungi incertae sedis</taxon>
        <taxon>Mucoromycota</taxon>
        <taxon>Glomeromycotina</taxon>
        <taxon>Glomeromycetes</taxon>
        <taxon>Glomerales</taxon>
        <taxon>Glomeraceae</taxon>
        <taxon>Rhizophagus</taxon>
    </lineage>
</organism>
<name>A0A2P4PG57_RHIID</name>
<evidence type="ECO:0000313" key="2">
    <source>
        <dbReference type="Proteomes" id="UP000018888"/>
    </source>
</evidence>